<keyword evidence="3" id="KW-0809">Transit peptide</keyword>
<keyword evidence="10" id="KW-1185">Reference proteome</keyword>
<dbReference type="GO" id="GO:0005762">
    <property type="term" value="C:mitochondrial large ribosomal subunit"/>
    <property type="evidence" value="ECO:0007669"/>
    <property type="project" value="TreeGrafter"/>
</dbReference>
<dbReference type="GO" id="GO:0006412">
    <property type="term" value="P:translation"/>
    <property type="evidence" value="ECO:0007669"/>
    <property type="project" value="InterPro"/>
</dbReference>
<comment type="caution">
    <text evidence="9">The sequence shown here is derived from an EMBL/GenBank/DDBJ whole genome shotgun (WGS) entry which is preliminary data.</text>
</comment>
<comment type="similarity">
    <text evidence="2">Belongs to the bacterial ribosomal protein bL32 family.</text>
</comment>
<dbReference type="NCBIfam" id="TIGR01031">
    <property type="entry name" value="rpmF_bact"/>
    <property type="match status" value="1"/>
</dbReference>
<evidence type="ECO:0000256" key="8">
    <source>
        <dbReference type="SAM" id="MobiDB-lite"/>
    </source>
</evidence>
<dbReference type="InterPro" id="IPR011332">
    <property type="entry name" value="Ribosomal_zn-bd"/>
</dbReference>
<proteinExistence type="inferred from homology"/>
<name>A0AAN8V275_9MAGN</name>
<evidence type="ECO:0000256" key="5">
    <source>
        <dbReference type="ARBA" id="ARBA00023128"/>
    </source>
</evidence>
<keyword evidence="5" id="KW-0496">Mitochondrion</keyword>
<evidence type="ECO:0000256" key="1">
    <source>
        <dbReference type="ARBA" id="ARBA00004173"/>
    </source>
</evidence>
<evidence type="ECO:0000256" key="2">
    <source>
        <dbReference type="ARBA" id="ARBA00008560"/>
    </source>
</evidence>
<evidence type="ECO:0000256" key="4">
    <source>
        <dbReference type="ARBA" id="ARBA00022980"/>
    </source>
</evidence>
<feature type="region of interest" description="Disordered" evidence="8">
    <location>
        <begin position="38"/>
        <end position="66"/>
    </location>
</feature>
<dbReference type="PANTHER" id="PTHR21026:SF2">
    <property type="entry name" value="LARGE RIBOSOMAL SUBUNIT PROTEIN BL32M"/>
    <property type="match status" value="1"/>
</dbReference>
<keyword evidence="4 9" id="KW-0689">Ribosomal protein</keyword>
<sequence>MVFTAANVIKKATTATESGAFIGLRRFTHALALPSPLGSSITPPIQSPPLVLPEDDQNPNFSSDGSLELMAVPKKKVMNLIDDALPSSQVSKHKRGIRNGPKALKPIPVIIRCKSCGRVKLPHFYCCSGDRGRTGEGND</sequence>
<evidence type="ECO:0000256" key="7">
    <source>
        <dbReference type="ARBA" id="ARBA00039935"/>
    </source>
</evidence>
<dbReference type="EMBL" id="JBAMMX010000019">
    <property type="protein sequence ID" value="KAK6921986.1"/>
    <property type="molecule type" value="Genomic_DNA"/>
</dbReference>
<evidence type="ECO:0000313" key="10">
    <source>
        <dbReference type="Proteomes" id="UP001370490"/>
    </source>
</evidence>
<dbReference type="GO" id="GO:0003735">
    <property type="term" value="F:structural constituent of ribosome"/>
    <property type="evidence" value="ECO:0007669"/>
    <property type="project" value="InterPro"/>
</dbReference>
<dbReference type="InterPro" id="IPR002677">
    <property type="entry name" value="Ribosomal_bL32"/>
</dbReference>
<dbReference type="AlphaFoldDB" id="A0AAN8V275"/>
<keyword evidence="6" id="KW-0687">Ribonucleoprotein</keyword>
<gene>
    <name evidence="9" type="ORF">RJ641_012493</name>
</gene>
<reference evidence="9 10" key="1">
    <citation type="submission" date="2023-12" db="EMBL/GenBank/DDBJ databases">
        <title>A high-quality genome assembly for Dillenia turbinata (Dilleniales).</title>
        <authorList>
            <person name="Chanderbali A."/>
        </authorList>
    </citation>
    <scope>NUCLEOTIDE SEQUENCE [LARGE SCALE GENOMIC DNA]</scope>
    <source>
        <strain evidence="9">LSX21</strain>
        <tissue evidence="9">Leaf</tissue>
    </source>
</reference>
<dbReference type="PANTHER" id="PTHR21026">
    <property type="entry name" value="39S RIBOSOMAL PROTEIN L32, MITOCHONDRIAL"/>
    <property type="match status" value="1"/>
</dbReference>
<evidence type="ECO:0000256" key="3">
    <source>
        <dbReference type="ARBA" id="ARBA00022946"/>
    </source>
</evidence>
<evidence type="ECO:0000313" key="9">
    <source>
        <dbReference type="EMBL" id="KAK6921986.1"/>
    </source>
</evidence>
<organism evidence="9 10">
    <name type="scientific">Dillenia turbinata</name>
    <dbReference type="NCBI Taxonomy" id="194707"/>
    <lineage>
        <taxon>Eukaryota</taxon>
        <taxon>Viridiplantae</taxon>
        <taxon>Streptophyta</taxon>
        <taxon>Embryophyta</taxon>
        <taxon>Tracheophyta</taxon>
        <taxon>Spermatophyta</taxon>
        <taxon>Magnoliopsida</taxon>
        <taxon>eudicotyledons</taxon>
        <taxon>Gunneridae</taxon>
        <taxon>Pentapetalae</taxon>
        <taxon>Dilleniales</taxon>
        <taxon>Dilleniaceae</taxon>
        <taxon>Dillenia</taxon>
    </lineage>
</organism>
<dbReference type="Proteomes" id="UP001370490">
    <property type="component" value="Unassembled WGS sequence"/>
</dbReference>
<comment type="subcellular location">
    <subcellularLocation>
        <location evidence="1">Mitochondrion</location>
    </subcellularLocation>
</comment>
<protein>
    <recommendedName>
        <fullName evidence="7">Large ribosomal subunit protein bL32m</fullName>
    </recommendedName>
</protein>
<dbReference type="InterPro" id="IPR051991">
    <property type="entry name" value="Mitoribosomal_protein_bL32"/>
</dbReference>
<accession>A0AAN8V275</accession>
<evidence type="ECO:0000256" key="6">
    <source>
        <dbReference type="ARBA" id="ARBA00023274"/>
    </source>
</evidence>
<dbReference type="SUPFAM" id="SSF57829">
    <property type="entry name" value="Zn-binding ribosomal proteins"/>
    <property type="match status" value="1"/>
</dbReference>
<dbReference type="Pfam" id="PF01783">
    <property type="entry name" value="Ribosomal_L32p"/>
    <property type="match status" value="1"/>
</dbReference>